<dbReference type="GO" id="GO:0031179">
    <property type="term" value="P:peptide modification"/>
    <property type="evidence" value="ECO:0007669"/>
    <property type="project" value="InterPro"/>
</dbReference>
<dbReference type="Proteomes" id="UP000565579">
    <property type="component" value="Unassembled WGS sequence"/>
</dbReference>
<proteinExistence type="predicted"/>
<dbReference type="SUPFAM" id="SSF158745">
    <property type="entry name" value="LanC-like"/>
    <property type="match status" value="1"/>
</dbReference>
<reference evidence="2 3" key="1">
    <citation type="submission" date="2020-08" db="EMBL/GenBank/DDBJ databases">
        <title>Sequencing the genomes of 1000 actinobacteria strains.</title>
        <authorList>
            <person name="Klenk H.-P."/>
        </authorList>
    </citation>
    <scope>NUCLEOTIDE SEQUENCE [LARGE SCALE GENOMIC DNA]</scope>
    <source>
        <strain evidence="2 3">DSM 43768</strain>
    </source>
</reference>
<feature type="binding site" evidence="1">
    <location>
        <position position="301"/>
    </location>
    <ligand>
        <name>Zn(2+)</name>
        <dbReference type="ChEBI" id="CHEBI:29105"/>
    </ligand>
</feature>
<dbReference type="RefSeq" id="WP_312904417.1">
    <property type="nucleotide sequence ID" value="NZ_BAAAXY010000286.1"/>
</dbReference>
<keyword evidence="1" id="KW-0862">Zinc</keyword>
<name>A0A7X0P8A5_9ACTN</name>
<feature type="binding site" evidence="1">
    <location>
        <position position="251"/>
    </location>
    <ligand>
        <name>Zn(2+)</name>
        <dbReference type="ChEBI" id="CHEBI:29105"/>
    </ligand>
</feature>
<dbReference type="Gene3D" id="1.50.10.20">
    <property type="match status" value="1"/>
</dbReference>
<organism evidence="2 3">
    <name type="scientific">Nonomuraea rubra</name>
    <dbReference type="NCBI Taxonomy" id="46180"/>
    <lineage>
        <taxon>Bacteria</taxon>
        <taxon>Bacillati</taxon>
        <taxon>Actinomycetota</taxon>
        <taxon>Actinomycetes</taxon>
        <taxon>Streptosporangiales</taxon>
        <taxon>Streptosporangiaceae</taxon>
        <taxon>Nonomuraea</taxon>
    </lineage>
</organism>
<keyword evidence="1" id="KW-0479">Metal-binding</keyword>
<dbReference type="CDD" id="cd04793">
    <property type="entry name" value="LanC"/>
    <property type="match status" value="1"/>
</dbReference>
<dbReference type="PRINTS" id="PR01955">
    <property type="entry name" value="LANCFRANKIA"/>
</dbReference>
<dbReference type="AlphaFoldDB" id="A0A7X0P8A5"/>
<keyword evidence="3" id="KW-1185">Reference proteome</keyword>
<dbReference type="Pfam" id="PF05147">
    <property type="entry name" value="LANC_like"/>
    <property type="match status" value="1"/>
</dbReference>
<accession>A0A7X0P8A5</accession>
<dbReference type="SMART" id="SM01260">
    <property type="entry name" value="LANC_like"/>
    <property type="match status" value="1"/>
</dbReference>
<sequence length="377" mass="40714">MTGLGAQSLANGTAGMALLHIERAHVGTESWYSAHTWIKQATSGEITSADHAGLYYGAPAVSFLLHAAQADGSERYRRPIKTIDSYVTRLAERRLIQATARADHGDPATFHEYDLFYGLTGIAALLLRHPPDADILPAILRHLIRLTHPTSDGLPGWWVAHDPDRIKPTPGGHANLGMAHGAAGLLALLSIATRQGVAVDGQFEAIDRLCVWFDQWRQDGRTGPWWPQWITLPELADGRLRQPGPPRPSWCYGTPGIARALQLAGLALDDTSRQQQAEHALAACLTDPAQLRHLTGPGLCHGVAGVYQTAWRAARDARTRSISERLPFLAGLLDRHAVTTKNDGSLLNGAAGLALASHTSAHQTPPHSGWDSCLLIT</sequence>
<dbReference type="PRINTS" id="PR01950">
    <property type="entry name" value="LANCSUPER"/>
</dbReference>
<evidence type="ECO:0008006" key="4">
    <source>
        <dbReference type="Google" id="ProtNLM"/>
    </source>
</evidence>
<comment type="caution">
    <text evidence="2">The sequence shown here is derived from an EMBL/GenBank/DDBJ whole genome shotgun (WGS) entry which is preliminary data.</text>
</comment>
<gene>
    <name evidence="2" type="ORF">HD593_011904</name>
</gene>
<protein>
    <recommendedName>
        <fullName evidence="4">Lanthionine synthetase</fullName>
    </recommendedName>
</protein>
<dbReference type="EMBL" id="JACHMI010000001">
    <property type="protein sequence ID" value="MBB6557109.1"/>
    <property type="molecule type" value="Genomic_DNA"/>
</dbReference>
<evidence type="ECO:0000256" key="1">
    <source>
        <dbReference type="PIRSR" id="PIRSR607822-1"/>
    </source>
</evidence>
<dbReference type="InterPro" id="IPR033889">
    <property type="entry name" value="LanC"/>
</dbReference>
<dbReference type="InterPro" id="IPR007822">
    <property type="entry name" value="LANC-like"/>
</dbReference>
<evidence type="ECO:0000313" key="2">
    <source>
        <dbReference type="EMBL" id="MBB6557109.1"/>
    </source>
</evidence>
<evidence type="ECO:0000313" key="3">
    <source>
        <dbReference type="Proteomes" id="UP000565579"/>
    </source>
</evidence>
<feature type="binding site" evidence="1">
    <location>
        <position position="300"/>
    </location>
    <ligand>
        <name>Zn(2+)</name>
        <dbReference type="ChEBI" id="CHEBI:29105"/>
    </ligand>
</feature>
<dbReference type="GO" id="GO:0046872">
    <property type="term" value="F:metal ion binding"/>
    <property type="evidence" value="ECO:0007669"/>
    <property type="project" value="UniProtKB-KW"/>
</dbReference>